<keyword evidence="4 11" id="KW-0732">Signal</keyword>
<keyword evidence="3" id="KW-0964">Secreted</keyword>
<dbReference type="InterPro" id="IPR023796">
    <property type="entry name" value="Serpin_dom"/>
</dbReference>
<comment type="similarity">
    <text evidence="2 10">Belongs to the serpin family.</text>
</comment>
<dbReference type="Gene3D" id="2.30.39.10">
    <property type="entry name" value="Alpha-1-antitrypsin, domain 1"/>
    <property type="match status" value="1"/>
</dbReference>
<organism evidence="13 14">
    <name type="scientific">Ranitomeya imitator</name>
    <name type="common">mimic poison frog</name>
    <dbReference type="NCBI Taxonomy" id="111125"/>
    <lineage>
        <taxon>Eukaryota</taxon>
        <taxon>Metazoa</taxon>
        <taxon>Chordata</taxon>
        <taxon>Craniata</taxon>
        <taxon>Vertebrata</taxon>
        <taxon>Euteleostomi</taxon>
        <taxon>Amphibia</taxon>
        <taxon>Batrachia</taxon>
        <taxon>Anura</taxon>
        <taxon>Neobatrachia</taxon>
        <taxon>Hyloidea</taxon>
        <taxon>Dendrobatidae</taxon>
        <taxon>Dendrobatinae</taxon>
        <taxon>Ranitomeya</taxon>
    </lineage>
</organism>
<sequence>MKVLQYLIWFIPMVIALDQRFCNFPSEEPKKTEDGEQFKEAQSAIVTANIEFALKLFKQVASKSSRVKGSPIQNIVISPLSISTTLSTLVLGARSTTYQEILDVLNQNHTQEAEMHGALGHLHRTLNQPESNLQINIGNAVFVDKKMEILERFLNETEHYYQAEIVKTDFTDGPQVKGQINDHVKSKTDGKIPEVIKDLDPDTLMVLINFVLFKGEWKRPFVRLLTTNDKFIVDKDTTVNVPMMSNPGVYNIHHDKKLACTVIELPYKSEASMLLILPEEGKIHDVEEALSVDMLSRWRKSMGKCNINLHLPKFSITSSLDLKTVLSDLGMAMAFSVQANFSGMSQDVQLRVSQAVHKVILNVDNKGTEGTPFTGFGLTFFAPYPDVKVNKPFLALVIDDETNTILFMGRITNPLKKNVEM</sequence>
<evidence type="ECO:0000256" key="9">
    <source>
        <dbReference type="ARBA" id="ARBA00043177"/>
    </source>
</evidence>
<evidence type="ECO:0000256" key="1">
    <source>
        <dbReference type="ARBA" id="ARBA00004613"/>
    </source>
</evidence>
<proteinExistence type="inferred from homology"/>
<protein>
    <recommendedName>
        <fullName evidence="7">Thyroxine-binding globulin</fullName>
    </recommendedName>
    <alternativeName>
        <fullName evidence="9">Serpin A7</fullName>
    </alternativeName>
    <alternativeName>
        <fullName evidence="8">T4-binding globulin</fullName>
    </alternativeName>
</protein>
<feature type="domain" description="Serpin" evidence="12">
    <location>
        <begin position="54"/>
        <end position="414"/>
    </location>
</feature>
<keyword evidence="5" id="KW-0325">Glycoprotein</keyword>
<comment type="subcellular location">
    <subcellularLocation>
        <location evidence="1">Secreted</location>
    </subcellularLocation>
</comment>
<evidence type="ECO:0000313" key="13">
    <source>
        <dbReference type="EMBL" id="CAJ0968306.1"/>
    </source>
</evidence>
<evidence type="ECO:0000256" key="2">
    <source>
        <dbReference type="ARBA" id="ARBA00009500"/>
    </source>
</evidence>
<gene>
    <name evidence="13" type="ORF">RIMI_LOCUS22977869</name>
</gene>
<dbReference type="PANTHER" id="PTHR11461:SF375">
    <property type="entry name" value="THYROXINE-BINDING GLOBULIN"/>
    <property type="match status" value="1"/>
</dbReference>
<accession>A0ABN9MNF4</accession>
<dbReference type="EMBL" id="CAUEEQ010079135">
    <property type="protein sequence ID" value="CAJ0968306.1"/>
    <property type="molecule type" value="Genomic_DNA"/>
</dbReference>
<feature type="signal peptide" evidence="11">
    <location>
        <begin position="1"/>
        <end position="16"/>
    </location>
</feature>
<evidence type="ECO:0000256" key="4">
    <source>
        <dbReference type="ARBA" id="ARBA00022729"/>
    </source>
</evidence>
<evidence type="ECO:0000256" key="8">
    <source>
        <dbReference type="ARBA" id="ARBA00042967"/>
    </source>
</evidence>
<evidence type="ECO:0000256" key="10">
    <source>
        <dbReference type="RuleBase" id="RU000411"/>
    </source>
</evidence>
<evidence type="ECO:0000256" key="11">
    <source>
        <dbReference type="SAM" id="SignalP"/>
    </source>
</evidence>
<dbReference type="InterPro" id="IPR036186">
    <property type="entry name" value="Serpin_sf"/>
</dbReference>
<dbReference type="InterPro" id="IPR000215">
    <property type="entry name" value="Serpin_fam"/>
</dbReference>
<dbReference type="InterPro" id="IPR042185">
    <property type="entry name" value="Serpin_sf_2"/>
</dbReference>
<dbReference type="SMART" id="SM00093">
    <property type="entry name" value="SERPIN"/>
    <property type="match status" value="1"/>
</dbReference>
<name>A0ABN9MNF4_9NEOB</name>
<dbReference type="Pfam" id="PF00079">
    <property type="entry name" value="Serpin"/>
    <property type="match status" value="1"/>
</dbReference>
<dbReference type="Gene3D" id="3.30.497.10">
    <property type="entry name" value="Antithrombin, subunit I, domain 2"/>
    <property type="match status" value="1"/>
</dbReference>
<dbReference type="CDD" id="cd19957">
    <property type="entry name" value="serpinA"/>
    <property type="match status" value="1"/>
</dbReference>
<evidence type="ECO:0000256" key="5">
    <source>
        <dbReference type="ARBA" id="ARBA00023180"/>
    </source>
</evidence>
<evidence type="ECO:0000259" key="12">
    <source>
        <dbReference type="SMART" id="SM00093"/>
    </source>
</evidence>
<evidence type="ECO:0000313" key="14">
    <source>
        <dbReference type="Proteomes" id="UP001176940"/>
    </source>
</evidence>
<comment type="caution">
    <text evidence="13">The sequence shown here is derived from an EMBL/GenBank/DDBJ whole genome shotgun (WGS) entry which is preliminary data.</text>
</comment>
<dbReference type="PANTHER" id="PTHR11461">
    <property type="entry name" value="SERINE PROTEASE INHIBITOR, SERPIN"/>
    <property type="match status" value="1"/>
</dbReference>
<keyword evidence="14" id="KW-1185">Reference proteome</keyword>
<evidence type="ECO:0000256" key="6">
    <source>
        <dbReference type="ARBA" id="ARBA00037352"/>
    </source>
</evidence>
<dbReference type="SUPFAM" id="SSF56574">
    <property type="entry name" value="Serpins"/>
    <property type="match status" value="1"/>
</dbReference>
<reference evidence="13" key="1">
    <citation type="submission" date="2023-07" db="EMBL/GenBank/DDBJ databases">
        <authorList>
            <person name="Stuckert A."/>
        </authorList>
    </citation>
    <scope>NUCLEOTIDE SEQUENCE</scope>
</reference>
<dbReference type="InterPro" id="IPR042178">
    <property type="entry name" value="Serpin_sf_1"/>
</dbReference>
<comment type="function">
    <text evidence="6">Major thyroid hormone transport protein in serum.</text>
</comment>
<dbReference type="Proteomes" id="UP001176940">
    <property type="component" value="Unassembled WGS sequence"/>
</dbReference>
<evidence type="ECO:0000256" key="7">
    <source>
        <dbReference type="ARBA" id="ARBA00039512"/>
    </source>
</evidence>
<feature type="chain" id="PRO_5046767819" description="Thyroxine-binding globulin" evidence="11">
    <location>
        <begin position="17"/>
        <end position="421"/>
    </location>
</feature>
<evidence type="ECO:0000256" key="3">
    <source>
        <dbReference type="ARBA" id="ARBA00022525"/>
    </source>
</evidence>